<evidence type="ECO:0000259" key="6">
    <source>
        <dbReference type="PROSITE" id="PS50977"/>
    </source>
</evidence>
<keyword evidence="8" id="KW-1185">Reference proteome</keyword>
<evidence type="ECO:0000313" key="8">
    <source>
        <dbReference type="Proteomes" id="UP000295344"/>
    </source>
</evidence>
<dbReference type="RefSeq" id="WP_133763754.1">
    <property type="nucleotide sequence ID" value="NZ_BAAARP010000001.1"/>
</dbReference>
<dbReference type="InterPro" id="IPR023772">
    <property type="entry name" value="DNA-bd_HTH_TetR-type_CS"/>
</dbReference>
<dbReference type="GO" id="GO:0046677">
    <property type="term" value="P:response to antibiotic"/>
    <property type="evidence" value="ECO:0007669"/>
    <property type="project" value="InterPro"/>
</dbReference>
<dbReference type="GO" id="GO:0045892">
    <property type="term" value="P:negative regulation of DNA-templated transcription"/>
    <property type="evidence" value="ECO:0007669"/>
    <property type="project" value="InterPro"/>
</dbReference>
<dbReference type="SUPFAM" id="SSF48498">
    <property type="entry name" value="Tetracyclin repressor-like, C-terminal domain"/>
    <property type="match status" value="1"/>
</dbReference>
<dbReference type="InterPro" id="IPR009057">
    <property type="entry name" value="Homeodomain-like_sf"/>
</dbReference>
<dbReference type="InterPro" id="IPR004111">
    <property type="entry name" value="Repressor_TetR_C"/>
</dbReference>
<dbReference type="InterPro" id="IPR050109">
    <property type="entry name" value="HTH-type_TetR-like_transc_reg"/>
</dbReference>
<dbReference type="PRINTS" id="PR00400">
    <property type="entry name" value="TETREPRESSOR"/>
</dbReference>
<dbReference type="PANTHER" id="PTHR30055:SF151">
    <property type="entry name" value="TRANSCRIPTIONAL REGULATORY PROTEIN"/>
    <property type="match status" value="1"/>
</dbReference>
<dbReference type="Gene3D" id="1.10.357.10">
    <property type="entry name" value="Tetracycline Repressor, domain 2"/>
    <property type="match status" value="1"/>
</dbReference>
<name>A0A4R7FPF3_9MICO</name>
<dbReference type="InterPro" id="IPR001647">
    <property type="entry name" value="HTH_TetR"/>
</dbReference>
<evidence type="ECO:0000256" key="4">
    <source>
        <dbReference type="ARBA" id="ARBA00023163"/>
    </source>
</evidence>
<dbReference type="PRINTS" id="PR00455">
    <property type="entry name" value="HTHTETR"/>
</dbReference>
<dbReference type="AlphaFoldDB" id="A0A4R7FPF3"/>
<dbReference type="GO" id="GO:0003700">
    <property type="term" value="F:DNA-binding transcription factor activity"/>
    <property type="evidence" value="ECO:0007669"/>
    <property type="project" value="TreeGrafter"/>
</dbReference>
<protein>
    <submittedName>
        <fullName evidence="7">TetR family transcriptional regulator</fullName>
    </submittedName>
</protein>
<keyword evidence="4" id="KW-0804">Transcription</keyword>
<dbReference type="Pfam" id="PF02909">
    <property type="entry name" value="TetR_C_1"/>
    <property type="match status" value="1"/>
</dbReference>
<reference evidence="7 8" key="1">
    <citation type="submission" date="2019-03" db="EMBL/GenBank/DDBJ databases">
        <title>Genomic Encyclopedia of Archaeal and Bacterial Type Strains, Phase II (KMG-II): from individual species to whole genera.</title>
        <authorList>
            <person name="Goeker M."/>
        </authorList>
    </citation>
    <scope>NUCLEOTIDE SEQUENCE [LARGE SCALE GENOMIC DNA]</scope>
    <source>
        <strain evidence="7 8">DSM 24782</strain>
    </source>
</reference>
<proteinExistence type="predicted"/>
<sequence>MTKINRQLVIAEALQLLDEVGLDGVSTRRLAQRLGVEQPALYWHFKGKEALLRAMAEEAMTPQTTAPLPAPGDDWREWFLENYRRFRRTLLLHRDGARLHAGTFPSGGGLDMLLAKIAFLADNGIPRIAAQSAMMAASQLTIGNALEAQAAHDKAPPPGLEDVDHAQGFEAGLQLLASGLAQQRHESARTA</sequence>
<keyword evidence="1" id="KW-0678">Repressor</keyword>
<evidence type="ECO:0000256" key="1">
    <source>
        <dbReference type="ARBA" id="ARBA00022491"/>
    </source>
</evidence>
<dbReference type="PROSITE" id="PS01081">
    <property type="entry name" value="HTH_TETR_1"/>
    <property type="match status" value="1"/>
</dbReference>
<dbReference type="PROSITE" id="PS50977">
    <property type="entry name" value="HTH_TETR_2"/>
    <property type="match status" value="1"/>
</dbReference>
<gene>
    <name evidence="7" type="ORF">CLV52_0037</name>
</gene>
<dbReference type="Proteomes" id="UP000295344">
    <property type="component" value="Unassembled WGS sequence"/>
</dbReference>
<feature type="domain" description="HTH tetR-type" evidence="6">
    <location>
        <begin position="3"/>
        <end position="63"/>
    </location>
</feature>
<dbReference type="InterPro" id="IPR036271">
    <property type="entry name" value="Tet_transcr_reg_TetR-rel_C_sf"/>
</dbReference>
<dbReference type="SUPFAM" id="SSF46689">
    <property type="entry name" value="Homeodomain-like"/>
    <property type="match status" value="1"/>
</dbReference>
<organism evidence="7 8">
    <name type="scientific">Amnibacterium kyonggiense</name>
    <dbReference type="NCBI Taxonomy" id="595671"/>
    <lineage>
        <taxon>Bacteria</taxon>
        <taxon>Bacillati</taxon>
        <taxon>Actinomycetota</taxon>
        <taxon>Actinomycetes</taxon>
        <taxon>Micrococcales</taxon>
        <taxon>Microbacteriaceae</taxon>
        <taxon>Amnibacterium</taxon>
    </lineage>
</organism>
<dbReference type="Pfam" id="PF00440">
    <property type="entry name" value="TetR_N"/>
    <property type="match status" value="1"/>
</dbReference>
<accession>A0A4R7FPF3</accession>
<dbReference type="PANTHER" id="PTHR30055">
    <property type="entry name" value="HTH-TYPE TRANSCRIPTIONAL REGULATOR RUTR"/>
    <property type="match status" value="1"/>
</dbReference>
<dbReference type="EMBL" id="SOAM01000001">
    <property type="protein sequence ID" value="TDS79508.1"/>
    <property type="molecule type" value="Genomic_DNA"/>
</dbReference>
<dbReference type="GO" id="GO:0000976">
    <property type="term" value="F:transcription cis-regulatory region binding"/>
    <property type="evidence" value="ECO:0007669"/>
    <property type="project" value="TreeGrafter"/>
</dbReference>
<evidence type="ECO:0000256" key="3">
    <source>
        <dbReference type="ARBA" id="ARBA00023125"/>
    </source>
</evidence>
<dbReference type="OrthoDB" id="3819648at2"/>
<feature type="DNA-binding region" description="H-T-H motif" evidence="5">
    <location>
        <begin position="26"/>
        <end position="45"/>
    </location>
</feature>
<keyword evidence="2" id="KW-0805">Transcription regulation</keyword>
<dbReference type="Gene3D" id="1.10.10.60">
    <property type="entry name" value="Homeodomain-like"/>
    <property type="match status" value="1"/>
</dbReference>
<evidence type="ECO:0000256" key="5">
    <source>
        <dbReference type="PROSITE-ProRule" id="PRU00335"/>
    </source>
</evidence>
<comment type="caution">
    <text evidence="7">The sequence shown here is derived from an EMBL/GenBank/DDBJ whole genome shotgun (WGS) entry which is preliminary data.</text>
</comment>
<evidence type="ECO:0000313" key="7">
    <source>
        <dbReference type="EMBL" id="TDS79508.1"/>
    </source>
</evidence>
<evidence type="ECO:0000256" key="2">
    <source>
        <dbReference type="ARBA" id="ARBA00023015"/>
    </source>
</evidence>
<keyword evidence="3 5" id="KW-0238">DNA-binding</keyword>
<dbReference type="InterPro" id="IPR003012">
    <property type="entry name" value="Tet_transcr_reg_TetR"/>
</dbReference>